<keyword evidence="2" id="KW-0472">Membrane</keyword>
<feature type="repeat" description="TNFR-Cys" evidence="1">
    <location>
        <begin position="60"/>
        <end position="102"/>
    </location>
</feature>
<dbReference type="InterPro" id="IPR052862">
    <property type="entry name" value="TNFR_superfamily_member_8"/>
</dbReference>
<dbReference type="AlphaFoldDB" id="A0A9Q0XB35"/>
<comment type="caution">
    <text evidence="4">The sequence shown here is derived from an EMBL/GenBank/DDBJ whole genome shotgun (WGS) entry which is preliminary data.</text>
</comment>
<feature type="repeat" description="TNFR-Cys" evidence="1">
    <location>
        <begin position="103"/>
        <end position="145"/>
    </location>
</feature>
<dbReference type="OrthoDB" id="8633482at2759"/>
<keyword evidence="1" id="KW-1015">Disulfide bond</keyword>
<sequence>MGLLVVRNMKGSAASPHNCAHGNGVYYDETARKCCYRCPAGYKPKTDCPADISSGCTKTQCQPEFYLNRNYVTPHCEACVTCNLKRHLVEKLPCTASSNRVCQCQAGWYCQAPLANSCQRCALHSSCKPGFGVRTRGTAETDTVCQECPPGTFSNEDSNSQPCRNHTDCAKLNKLALTSGNATHDRRCTDRAAGGQAAPEVPTGTFLDSKLVRIFGNKEPVAKPDNLHISEILGDISKVPPAGFNHSLSVPMDESKRIPRRDNRGLALLAATLLVVCSVLLPTVLLLRRRRVCAWWIGPRKLKSEPKGKKLQSSTESVWQIQQPDLILSSGGVKICFP</sequence>
<comment type="caution">
    <text evidence="1">Lacks conserved residue(s) required for the propagation of feature annotation.</text>
</comment>
<protein>
    <recommendedName>
        <fullName evidence="3">TNFR-Cys domain-containing protein</fullName>
    </recommendedName>
</protein>
<evidence type="ECO:0000256" key="2">
    <source>
        <dbReference type="SAM" id="Phobius"/>
    </source>
</evidence>
<dbReference type="SMART" id="SM00208">
    <property type="entry name" value="TNFR"/>
    <property type="match status" value="4"/>
</dbReference>
<dbReference type="SUPFAM" id="SSF57586">
    <property type="entry name" value="TNF receptor-like"/>
    <property type="match status" value="1"/>
</dbReference>
<dbReference type="PANTHER" id="PTHR47497:SF1">
    <property type="entry name" value="TUMOR NECROSIS FACTOR RECEPTOR SUPERFAMILY MEMBER 8"/>
    <property type="match status" value="1"/>
</dbReference>
<feature type="disulfide bond" evidence="1">
    <location>
        <begin position="61"/>
        <end position="76"/>
    </location>
</feature>
<dbReference type="InterPro" id="IPR001368">
    <property type="entry name" value="TNFR/NGFR_Cys_rich_reg"/>
</dbReference>
<evidence type="ECO:0000256" key="1">
    <source>
        <dbReference type="PROSITE-ProRule" id="PRU00206"/>
    </source>
</evidence>
<feature type="transmembrane region" description="Helical" evidence="2">
    <location>
        <begin position="265"/>
        <end position="287"/>
    </location>
</feature>
<dbReference type="Proteomes" id="UP001142489">
    <property type="component" value="Unassembled WGS sequence"/>
</dbReference>
<dbReference type="PROSITE" id="PS50050">
    <property type="entry name" value="TNFR_NGFR_2"/>
    <property type="match status" value="2"/>
</dbReference>
<gene>
    <name evidence="4" type="ORF">JRQ81_010019</name>
</gene>
<keyword evidence="2" id="KW-0812">Transmembrane</keyword>
<dbReference type="Gene3D" id="2.10.50.10">
    <property type="entry name" value="Tumor Necrosis Factor Receptor, subunit A, domain 2"/>
    <property type="match status" value="2"/>
</dbReference>
<keyword evidence="2" id="KW-1133">Transmembrane helix</keyword>
<feature type="domain" description="TNFR-Cys" evidence="3">
    <location>
        <begin position="103"/>
        <end position="145"/>
    </location>
</feature>
<accession>A0A9Q0XB35</accession>
<dbReference type="PANTHER" id="PTHR47497">
    <property type="entry name" value="TUMOR NECROSIS FACTOR RECEPTOR SUPERFAMILY MEMBER 8"/>
    <property type="match status" value="1"/>
</dbReference>
<feature type="domain" description="TNFR-Cys" evidence="3">
    <location>
        <begin position="60"/>
        <end position="102"/>
    </location>
</feature>
<dbReference type="EMBL" id="JAPFRF010000020">
    <property type="protein sequence ID" value="KAJ7306616.1"/>
    <property type="molecule type" value="Genomic_DNA"/>
</dbReference>
<keyword evidence="5" id="KW-1185">Reference proteome</keyword>
<organism evidence="4 5">
    <name type="scientific">Phrynocephalus forsythii</name>
    <dbReference type="NCBI Taxonomy" id="171643"/>
    <lineage>
        <taxon>Eukaryota</taxon>
        <taxon>Metazoa</taxon>
        <taxon>Chordata</taxon>
        <taxon>Craniata</taxon>
        <taxon>Vertebrata</taxon>
        <taxon>Euteleostomi</taxon>
        <taxon>Lepidosauria</taxon>
        <taxon>Squamata</taxon>
        <taxon>Bifurcata</taxon>
        <taxon>Unidentata</taxon>
        <taxon>Episquamata</taxon>
        <taxon>Toxicofera</taxon>
        <taxon>Iguania</taxon>
        <taxon>Acrodonta</taxon>
        <taxon>Agamidae</taxon>
        <taxon>Agaminae</taxon>
        <taxon>Phrynocephalus</taxon>
    </lineage>
</organism>
<dbReference type="Pfam" id="PF00020">
    <property type="entry name" value="TNFR_c6"/>
    <property type="match status" value="3"/>
</dbReference>
<evidence type="ECO:0000313" key="4">
    <source>
        <dbReference type="EMBL" id="KAJ7306616.1"/>
    </source>
</evidence>
<feature type="disulfide bond" evidence="1">
    <location>
        <begin position="127"/>
        <end position="145"/>
    </location>
</feature>
<name>A0A9Q0XB35_9SAUR</name>
<proteinExistence type="predicted"/>
<reference evidence="4" key="1">
    <citation type="journal article" date="2023" name="DNA Res.">
        <title>Chromosome-level genome assembly of Phrynocephalus forsythii using third-generation DNA sequencing and Hi-C analysis.</title>
        <authorList>
            <person name="Qi Y."/>
            <person name="Zhao W."/>
            <person name="Zhao Y."/>
            <person name="Niu C."/>
            <person name="Cao S."/>
            <person name="Zhang Y."/>
        </authorList>
    </citation>
    <scope>NUCLEOTIDE SEQUENCE</scope>
    <source>
        <tissue evidence="4">Muscle</tissue>
    </source>
</reference>
<dbReference type="PROSITE" id="PS00652">
    <property type="entry name" value="TNFR_NGFR_1"/>
    <property type="match status" value="2"/>
</dbReference>
<evidence type="ECO:0000313" key="5">
    <source>
        <dbReference type="Proteomes" id="UP001142489"/>
    </source>
</evidence>
<evidence type="ECO:0000259" key="3">
    <source>
        <dbReference type="PROSITE" id="PS50050"/>
    </source>
</evidence>